<sequence length="40" mass="5048">MYRFIFIPEMDFYGYSSIFSLRKRFSKFLFQIFYVQNAVF</sequence>
<comment type="caution">
    <text evidence="1">The sequence shown here is derived from an EMBL/GenBank/DDBJ whole genome shotgun (WGS) entry which is preliminary data.</text>
</comment>
<proteinExistence type="predicted"/>
<dbReference type="EMBL" id="AHOQ02000014">
    <property type="protein sequence ID" value="EMO46868.1"/>
    <property type="molecule type" value="Genomic_DNA"/>
</dbReference>
<name>M6VBF9_9LEPT</name>
<evidence type="ECO:0000313" key="2">
    <source>
        <dbReference type="Proteomes" id="UP000012160"/>
    </source>
</evidence>
<evidence type="ECO:0000313" key="1">
    <source>
        <dbReference type="EMBL" id="EMO46868.1"/>
    </source>
</evidence>
<gene>
    <name evidence="1" type="ORF">LEP1GSC187_2000</name>
</gene>
<reference evidence="1 2" key="1">
    <citation type="submission" date="2013-01" db="EMBL/GenBank/DDBJ databases">
        <authorList>
            <person name="Harkins D.M."/>
            <person name="Durkin A.S."/>
            <person name="Brinkac L.M."/>
            <person name="Haft D.H."/>
            <person name="Selengut J.D."/>
            <person name="Sanka R."/>
            <person name="DePew J."/>
            <person name="Purushe J."/>
            <person name="Matthias M.A."/>
            <person name="Vinetz J.M."/>
            <person name="Sutton G.G."/>
            <person name="Nierman W.C."/>
            <person name="Fouts D.E."/>
        </authorList>
    </citation>
    <scope>NUCLEOTIDE SEQUENCE [LARGE SCALE GENOMIC DNA]</scope>
    <source>
        <strain evidence="1 2">ZUN179</strain>
    </source>
</reference>
<dbReference type="AlphaFoldDB" id="M6VBF9"/>
<accession>M6VBF9</accession>
<protein>
    <submittedName>
        <fullName evidence="1">Uncharacterized protein</fullName>
    </submittedName>
</protein>
<dbReference type="Proteomes" id="UP000012160">
    <property type="component" value="Unassembled WGS sequence"/>
</dbReference>
<organism evidence="1 2">
    <name type="scientific">Leptospira santarosai str. ZUN179</name>
    <dbReference type="NCBI Taxonomy" id="1049985"/>
    <lineage>
        <taxon>Bacteria</taxon>
        <taxon>Pseudomonadati</taxon>
        <taxon>Spirochaetota</taxon>
        <taxon>Spirochaetia</taxon>
        <taxon>Leptospirales</taxon>
        <taxon>Leptospiraceae</taxon>
        <taxon>Leptospira</taxon>
    </lineage>
</organism>